<gene>
    <name evidence="2" type="ORF">EVG20_g11439</name>
</gene>
<name>A0A4Y9XK81_9AGAM</name>
<dbReference type="Proteomes" id="UP000298327">
    <property type="component" value="Unassembled WGS sequence"/>
</dbReference>
<feature type="region of interest" description="Disordered" evidence="1">
    <location>
        <begin position="137"/>
        <end position="219"/>
    </location>
</feature>
<evidence type="ECO:0000313" key="3">
    <source>
        <dbReference type="Proteomes" id="UP000298327"/>
    </source>
</evidence>
<dbReference type="EMBL" id="SEOQ01001774">
    <property type="protein sequence ID" value="TFY50584.1"/>
    <property type="molecule type" value="Genomic_DNA"/>
</dbReference>
<feature type="compositionally biased region" description="Basic residues" evidence="1">
    <location>
        <begin position="194"/>
        <end position="207"/>
    </location>
</feature>
<dbReference type="OrthoDB" id="3267892at2759"/>
<evidence type="ECO:0000313" key="2">
    <source>
        <dbReference type="EMBL" id="TFY50584.1"/>
    </source>
</evidence>
<organism evidence="2 3">
    <name type="scientific">Dentipellis fragilis</name>
    <dbReference type="NCBI Taxonomy" id="205917"/>
    <lineage>
        <taxon>Eukaryota</taxon>
        <taxon>Fungi</taxon>
        <taxon>Dikarya</taxon>
        <taxon>Basidiomycota</taxon>
        <taxon>Agaricomycotina</taxon>
        <taxon>Agaricomycetes</taxon>
        <taxon>Russulales</taxon>
        <taxon>Hericiaceae</taxon>
        <taxon>Dentipellis</taxon>
    </lineage>
</organism>
<feature type="compositionally biased region" description="Basic and acidic residues" evidence="1">
    <location>
        <begin position="51"/>
        <end position="74"/>
    </location>
</feature>
<proteinExistence type="predicted"/>
<feature type="compositionally biased region" description="Basic and acidic residues" evidence="1">
    <location>
        <begin position="176"/>
        <end position="185"/>
    </location>
</feature>
<reference evidence="2 3" key="1">
    <citation type="submission" date="2019-02" db="EMBL/GenBank/DDBJ databases">
        <title>Genome sequencing of the rare red list fungi Dentipellis fragilis.</title>
        <authorList>
            <person name="Buettner E."/>
            <person name="Kellner H."/>
        </authorList>
    </citation>
    <scope>NUCLEOTIDE SEQUENCE [LARGE SCALE GENOMIC DNA]</scope>
    <source>
        <strain evidence="2 3">DSM 105465</strain>
    </source>
</reference>
<evidence type="ECO:0000256" key="1">
    <source>
        <dbReference type="SAM" id="MobiDB-lite"/>
    </source>
</evidence>
<comment type="caution">
    <text evidence="2">The sequence shown here is derived from an EMBL/GenBank/DDBJ whole genome shotgun (WGS) entry which is preliminary data.</text>
</comment>
<feature type="compositionally biased region" description="Polar residues" evidence="1">
    <location>
        <begin position="1"/>
        <end position="11"/>
    </location>
</feature>
<sequence length="252" mass="27614">MAVMFSSSRPTLPSCKRQRRTATSVLAGEFDPRPTRDVLTSLLNGVPVYADVERAEQEMMEKKRKEKSERDKGKSKAKPGPKPRDRLPTVEGDLPATPDATTPIIRAPSRPPAISAPIPLSWGARPAIQLQATQRSISVTPPPMPSSPPTTPGPSISSSTSRTSSKRPHTPTDGYDSFRTRDFDSKSPQPGVPHHQRKKRVAVRKGWKGWVEGSPPPSQKLINLDSVPILHERRTRSGKNFDGIGLGQDGWV</sequence>
<feature type="compositionally biased region" description="Low complexity" evidence="1">
    <location>
        <begin position="153"/>
        <end position="163"/>
    </location>
</feature>
<keyword evidence="3" id="KW-1185">Reference proteome</keyword>
<dbReference type="AlphaFoldDB" id="A0A4Y9XK81"/>
<accession>A0A4Y9XK81</accession>
<feature type="region of interest" description="Disordered" evidence="1">
    <location>
        <begin position="50"/>
        <end position="113"/>
    </location>
</feature>
<feature type="region of interest" description="Disordered" evidence="1">
    <location>
        <begin position="1"/>
        <end position="36"/>
    </location>
</feature>
<feature type="compositionally biased region" description="Pro residues" evidence="1">
    <location>
        <begin position="140"/>
        <end position="152"/>
    </location>
</feature>
<protein>
    <submittedName>
        <fullName evidence="2">Uncharacterized protein</fullName>
    </submittedName>
</protein>
<feature type="compositionally biased region" description="Low complexity" evidence="1">
    <location>
        <begin position="103"/>
        <end position="113"/>
    </location>
</feature>